<keyword evidence="3" id="KW-0732">Signal</keyword>
<proteinExistence type="predicted"/>
<name>A0A2T7P2H3_POMCA</name>
<feature type="region of interest" description="Disordered" evidence="1">
    <location>
        <begin position="945"/>
        <end position="984"/>
    </location>
</feature>
<keyword evidence="2" id="KW-0472">Membrane</keyword>
<dbReference type="OrthoDB" id="6162863at2759"/>
<organism evidence="4 5">
    <name type="scientific">Pomacea canaliculata</name>
    <name type="common">Golden apple snail</name>
    <dbReference type="NCBI Taxonomy" id="400727"/>
    <lineage>
        <taxon>Eukaryota</taxon>
        <taxon>Metazoa</taxon>
        <taxon>Spiralia</taxon>
        <taxon>Lophotrochozoa</taxon>
        <taxon>Mollusca</taxon>
        <taxon>Gastropoda</taxon>
        <taxon>Caenogastropoda</taxon>
        <taxon>Architaenioglossa</taxon>
        <taxon>Ampullarioidea</taxon>
        <taxon>Ampullariidae</taxon>
        <taxon>Pomacea</taxon>
    </lineage>
</organism>
<protein>
    <recommendedName>
        <fullName evidence="6">Ig-like domain-containing protein</fullName>
    </recommendedName>
</protein>
<keyword evidence="2" id="KW-1133">Transmembrane helix</keyword>
<feature type="signal peptide" evidence="3">
    <location>
        <begin position="1"/>
        <end position="18"/>
    </location>
</feature>
<feature type="region of interest" description="Disordered" evidence="1">
    <location>
        <begin position="870"/>
        <end position="912"/>
    </location>
</feature>
<gene>
    <name evidence="4" type="ORF">C0Q70_12778</name>
</gene>
<reference evidence="4 5" key="1">
    <citation type="submission" date="2018-04" db="EMBL/GenBank/DDBJ databases">
        <title>The genome of golden apple snail Pomacea canaliculata provides insight into stress tolerance and invasive adaptation.</title>
        <authorList>
            <person name="Liu C."/>
            <person name="Liu B."/>
            <person name="Ren Y."/>
            <person name="Zhang Y."/>
            <person name="Wang H."/>
            <person name="Li S."/>
            <person name="Jiang F."/>
            <person name="Yin L."/>
            <person name="Zhang G."/>
            <person name="Qian W."/>
            <person name="Fan W."/>
        </authorList>
    </citation>
    <scope>NUCLEOTIDE SEQUENCE [LARGE SCALE GENOMIC DNA]</scope>
    <source>
        <strain evidence="4">SZHN2017</strain>
        <tissue evidence="4">Muscle</tissue>
    </source>
</reference>
<feature type="compositionally biased region" description="Polar residues" evidence="1">
    <location>
        <begin position="945"/>
        <end position="965"/>
    </location>
</feature>
<keyword evidence="5" id="KW-1185">Reference proteome</keyword>
<evidence type="ECO:0008006" key="6">
    <source>
        <dbReference type="Google" id="ProtNLM"/>
    </source>
</evidence>
<dbReference type="Proteomes" id="UP000245119">
    <property type="component" value="Linkage Group LG7"/>
</dbReference>
<evidence type="ECO:0000313" key="4">
    <source>
        <dbReference type="EMBL" id="PVD27614.1"/>
    </source>
</evidence>
<comment type="caution">
    <text evidence="4">The sequence shown here is derived from an EMBL/GenBank/DDBJ whole genome shotgun (WGS) entry which is preliminary data.</text>
</comment>
<keyword evidence="2" id="KW-0812">Transmembrane</keyword>
<evidence type="ECO:0000256" key="2">
    <source>
        <dbReference type="SAM" id="Phobius"/>
    </source>
</evidence>
<evidence type="ECO:0000256" key="3">
    <source>
        <dbReference type="SAM" id="SignalP"/>
    </source>
</evidence>
<feature type="transmembrane region" description="Helical" evidence="2">
    <location>
        <begin position="466"/>
        <end position="490"/>
    </location>
</feature>
<feature type="region of interest" description="Disordered" evidence="1">
    <location>
        <begin position="737"/>
        <end position="806"/>
    </location>
</feature>
<accession>A0A2T7P2H3</accession>
<dbReference type="EMBL" id="PZQS01000007">
    <property type="protein sequence ID" value="PVD27614.1"/>
    <property type="molecule type" value="Genomic_DNA"/>
</dbReference>
<evidence type="ECO:0000256" key="1">
    <source>
        <dbReference type="SAM" id="MobiDB-lite"/>
    </source>
</evidence>
<feature type="chain" id="PRO_5015748747" description="Ig-like domain-containing protein" evidence="3">
    <location>
        <begin position="19"/>
        <end position="1012"/>
    </location>
</feature>
<sequence>MDCRICFVLSAFWMLTHGLTLQPCHNGFDLTLGSVNTITCSEVKDNAVVTWRYSMGKDTTGHLAGECRGFSSSGDNSCGSALLKPQIVPHRVSQASSTLKINATGSLEPGFVSCATPGELVKCDFDVVYPAEGVSCEAQFVVDVTNLFLRGACNVTMMMSSRHKYDCQWYSLNKESSLRKQLINVSMVTKPLADGSRKVSGSCAVSMAFPAEAGVYTFGVVITPGQVDTQAVFRGSPIVQPPAAPRITCSPKGYLREGQPLTCSCSSTSLGLPRGVLKLSKVSGNHEGSKSDVLHTSRDDGATLLMAPYNVTSEDHMLTSFHCDVMWANVVPGDTYTVQVGCAPRLPGNTDHPSLIKFSGQRVQHTFDVIAYPPPRLHDITVLDLKTVRFIADKTGSDLNVTCSHTNIRPYLSSCTMDISNISLPLKASAIYKVTLVNELGHVEHSVNIVNDDESRDTTEHYLKGLGVGIGVTIAVCLAVVAMVAAVLVVRRVLDPFTQCCRIQRDRDIFSGPRRNRNTRAEADEGFVTNLRSNTQCAKQGSCSVEDVYEVTDGYNNYTNNSLNGRPARRVLDDDDGEIGEDGGKELLGGLALRIARKENQEEGLERQRCKRHVQHTQHDALLVGFTGSPPCKASCDGQRWSSSPNDEGSLNGLKKRHSLIYVALTSSLLEANSTNMNMNSEPVYASSDIPVTTPRVKTTGRRESVHEVSVVEYPDLCTASSTFFLSVEDTDNDILAVNDSNADNDNRRSRNPGRHVNKAPTSVALAPTADNISQRPSECLQPAEDEVESPVVPRKKHGGGGAFGRQLSEQTVDRHGAGSAFNRQVSEQTVDRHGSTVDKRQSESEAIYDVPKIAFKRIAYGNTLVWTRDKGAGRKSSTPSDDQRKSSRSGVVYDIPRNLSHPVFPGGHPSKYSPGPTLLNFGDRTRTGVFNVHKLHETAFRASKVSQYDQHQTPAPPLQHQSAKWRQHPGYLGTADATPIKSHANDNHLSTALAYGCSPQADRKHVITKLA</sequence>
<evidence type="ECO:0000313" key="5">
    <source>
        <dbReference type="Proteomes" id="UP000245119"/>
    </source>
</evidence>
<dbReference type="AlphaFoldDB" id="A0A2T7P2H3"/>